<organism evidence="2">
    <name type="scientific">Cyprinus carpio</name>
    <name type="common">Common carp</name>
    <dbReference type="NCBI Taxonomy" id="7962"/>
    <lineage>
        <taxon>Eukaryota</taxon>
        <taxon>Metazoa</taxon>
        <taxon>Chordata</taxon>
        <taxon>Craniata</taxon>
        <taxon>Vertebrata</taxon>
        <taxon>Euteleostomi</taxon>
        <taxon>Actinopterygii</taxon>
        <taxon>Neopterygii</taxon>
        <taxon>Teleostei</taxon>
        <taxon>Ostariophysi</taxon>
        <taxon>Cypriniformes</taxon>
        <taxon>Cyprinidae</taxon>
        <taxon>Cyprininae</taxon>
        <taxon>Cyprinus</taxon>
    </lineage>
</organism>
<dbReference type="OrthoDB" id="8897656at2759"/>
<proteinExistence type="predicted"/>
<sequence>MQSSQTESEYSKHHNMNGFTQEVTPFLGIKSPEITLYFSRKVKTNHLLRIYANMRTAQRSTVNLRALKGGKAKRAKRVARAGERGVQPNKTSGVKYLSNLNSRSRTKQDALRTIKRIVEENRVIRERLLTLSRSK</sequence>
<dbReference type="GeneID" id="122147543"/>
<feature type="compositionally biased region" description="Basic residues" evidence="1">
    <location>
        <begin position="68"/>
        <end position="79"/>
    </location>
</feature>
<dbReference type="RefSeq" id="XP_042626491.1">
    <property type="nucleotide sequence ID" value="XM_042770557.1"/>
</dbReference>
<gene>
    <name evidence="2" type="primary">si:ch211-277c7.7</name>
</gene>
<accession>A0A9Q9YU81</accession>
<evidence type="ECO:0000256" key="1">
    <source>
        <dbReference type="SAM" id="MobiDB-lite"/>
    </source>
</evidence>
<dbReference type="Proteomes" id="UP001155660">
    <property type="component" value="Chromosome A14"/>
</dbReference>
<name>A0A9Q9YU81_CYPCA</name>
<reference evidence="2" key="1">
    <citation type="submission" date="2025-08" db="UniProtKB">
        <authorList>
            <consortium name="RefSeq"/>
        </authorList>
    </citation>
    <scope>IDENTIFICATION</scope>
    <source>
        <tissue evidence="2">Muscle</tissue>
    </source>
</reference>
<dbReference type="KEGG" id="ccar:122147543"/>
<feature type="region of interest" description="Disordered" evidence="1">
    <location>
        <begin position="67"/>
        <end position="94"/>
    </location>
</feature>
<protein>
    <submittedName>
        <fullName evidence="2">Uncharacterized protein si:ch211-277c7.7</fullName>
    </submittedName>
</protein>
<dbReference type="AlphaFoldDB" id="A0A9Q9YU81"/>
<evidence type="ECO:0000313" key="2">
    <source>
        <dbReference type="RefSeq" id="XP_042626491.1"/>
    </source>
</evidence>